<dbReference type="SUPFAM" id="SSF54236">
    <property type="entry name" value="Ubiquitin-like"/>
    <property type="match status" value="1"/>
</dbReference>
<dbReference type="Pfam" id="PF09379">
    <property type="entry name" value="FERM_N"/>
    <property type="match status" value="1"/>
</dbReference>
<dbReference type="Proteomes" id="UP000887567">
    <property type="component" value="Unplaced"/>
</dbReference>
<feature type="compositionally biased region" description="Low complexity" evidence="4">
    <location>
        <begin position="547"/>
        <end position="558"/>
    </location>
</feature>
<dbReference type="KEGG" id="epa:110242539"/>
<dbReference type="OMA" id="EWRANDD"/>
<dbReference type="Gene3D" id="2.30.29.30">
    <property type="entry name" value="Pleckstrin-homology domain (PH domain)/Phosphotyrosine-binding domain (PTB)"/>
    <property type="match status" value="1"/>
</dbReference>
<evidence type="ECO:0000313" key="7">
    <source>
        <dbReference type="Proteomes" id="UP000887567"/>
    </source>
</evidence>
<evidence type="ECO:0000256" key="3">
    <source>
        <dbReference type="ARBA" id="ARBA00023054"/>
    </source>
</evidence>
<dbReference type="SUPFAM" id="SSF50729">
    <property type="entry name" value="PH domain-like"/>
    <property type="match status" value="1"/>
</dbReference>
<dbReference type="PRINTS" id="PR00935">
    <property type="entry name" value="BAND41"/>
</dbReference>
<dbReference type="GO" id="GO:0005923">
    <property type="term" value="C:bicellular tight junction"/>
    <property type="evidence" value="ECO:0007669"/>
    <property type="project" value="TreeGrafter"/>
</dbReference>
<reference evidence="6" key="1">
    <citation type="submission" date="2022-11" db="UniProtKB">
        <authorList>
            <consortium name="EnsemblMetazoa"/>
        </authorList>
    </citation>
    <scope>IDENTIFICATION</scope>
</reference>
<dbReference type="EnsemblMetazoa" id="XM_021048550.2">
    <property type="protein sequence ID" value="XP_020904209.1"/>
    <property type="gene ID" value="LOC110242539"/>
</dbReference>
<dbReference type="GO" id="GO:0005912">
    <property type="term" value="C:adherens junction"/>
    <property type="evidence" value="ECO:0007669"/>
    <property type="project" value="TreeGrafter"/>
</dbReference>
<sequence length="857" mass="97576">MNDNRKPRKCQVILLDERRLEFSIQPKLMACDLLDMVASQFNLHEKEYFGLSYTDESNNQNWLRMDKRVIDHDLPRYQEPLLLNFSVRFFVPNILILKEPIAVELFFMQAKILIFKGTVQSDSETVFELAGYALQAAYGDFTNEENAKKDIKKIPILPTRTLKEHPSISYCEEKVLSYYKNSAGQSRGETVVRYLCIFQSLPTYGVHYYEVKDKSSIPWWLGFSPKGIAVYDHNDKIKPRKLFQWNQIENIYFRDRKVSLEIRDSYRYESIQFRSRSSSVGRKSHSPSNMMVHSWYACTAVAAKTMWTMAISQHQFYLDKKKDETTAAATRTLRDVAREVTASAMSVRSSLVSEVSDSTSSDYSQSLSTLDGEDSESTSSKAAEMREMATALTARKEALMDKLKQKTEELQQLCIQEAGLTGKYPDDTPYIVGKTLPPIRKRVGTAFEFSDRVVSGDHDGIEEIEKQQMQIEIQSKITTAAKNLSEDQNVSKNVRKTRKITYQKSLKKLREMEDHLTRLKREYLIMDDDEDDEDEDASSDSLVNGEPYYPHPYMSPSSIRRYRAGPTGQLIRKTSTTSDIIRHDPEYALINGAFHGSYPRLKCPPSPSSHSYQGFFDSPNRSESRSPRRFLDSSRQGPAFQYSDSDTRSDSSTKHSSISSSYTNSEDFIDGIDTLRVQDPGEHSPSYKPMASSWDNHLDDRVSRSPSPYSPNSRYGHSSESLCSDNYSPYSPSGKRSFSFGSALLRPPQRYSRANKYINTSDVAIVSNTGNSGSYSLGQYDHMARSGPNLADRTSYGSSNLLLPIDKRIRMGSSSNSSMPYLSNNLLQNGNPSSMPSFYEDHTLQWNNDDEQQATLV</sequence>
<dbReference type="PROSITE" id="PS50057">
    <property type="entry name" value="FERM_3"/>
    <property type="match status" value="1"/>
</dbReference>
<proteinExistence type="predicted"/>
<keyword evidence="2" id="KW-0963">Cytoplasm</keyword>
<dbReference type="OrthoDB" id="10063592at2759"/>
<dbReference type="InterPro" id="IPR041785">
    <property type="entry name" value="FRMD4A/B_FERM_C"/>
</dbReference>
<dbReference type="InterPro" id="IPR021774">
    <property type="entry name" value="CUPID"/>
</dbReference>
<dbReference type="PRINTS" id="PR00661">
    <property type="entry name" value="ERMFAMILY"/>
</dbReference>
<feature type="compositionally biased region" description="Low complexity" evidence="4">
    <location>
        <begin position="654"/>
        <end position="665"/>
    </location>
</feature>
<dbReference type="GO" id="GO:0008092">
    <property type="term" value="F:cytoskeletal protein binding"/>
    <property type="evidence" value="ECO:0007669"/>
    <property type="project" value="InterPro"/>
</dbReference>
<dbReference type="InterPro" id="IPR000299">
    <property type="entry name" value="FERM_domain"/>
</dbReference>
<dbReference type="Gene3D" id="3.10.20.90">
    <property type="entry name" value="Phosphatidylinositol 3-kinase Catalytic Subunit, Chain A, domain 1"/>
    <property type="match status" value="1"/>
</dbReference>
<dbReference type="Pfam" id="PF00373">
    <property type="entry name" value="FERM_M"/>
    <property type="match status" value="1"/>
</dbReference>
<dbReference type="SMART" id="SM01196">
    <property type="entry name" value="FERM_C"/>
    <property type="match status" value="1"/>
</dbReference>
<feature type="region of interest" description="Disordered" evidence="4">
    <location>
        <begin position="604"/>
        <end position="721"/>
    </location>
</feature>
<dbReference type="InterPro" id="IPR000798">
    <property type="entry name" value="Ez/rad/moesin-like"/>
</dbReference>
<feature type="compositionally biased region" description="Acidic residues" evidence="4">
    <location>
        <begin position="526"/>
        <end position="538"/>
    </location>
</feature>
<dbReference type="PANTHER" id="PTHR46079:SF2">
    <property type="entry name" value="FERM DOMAIN-CONTAINING PROTEIN"/>
    <property type="match status" value="1"/>
</dbReference>
<accession>A0A913XGV1</accession>
<dbReference type="InterPro" id="IPR019748">
    <property type="entry name" value="FERM_central"/>
</dbReference>
<keyword evidence="7" id="KW-1185">Reference proteome</keyword>
<feature type="compositionally biased region" description="Low complexity" evidence="4">
    <location>
        <begin position="704"/>
        <end position="715"/>
    </location>
</feature>
<evidence type="ECO:0000256" key="1">
    <source>
        <dbReference type="ARBA" id="ARBA00004496"/>
    </source>
</evidence>
<evidence type="ECO:0000256" key="4">
    <source>
        <dbReference type="SAM" id="MobiDB-lite"/>
    </source>
</evidence>
<feature type="compositionally biased region" description="Low complexity" evidence="4">
    <location>
        <begin position="358"/>
        <end position="370"/>
    </location>
</feature>
<dbReference type="CDD" id="cd14473">
    <property type="entry name" value="FERM_B-lobe"/>
    <property type="match status" value="1"/>
</dbReference>
<protein>
    <recommendedName>
        <fullName evidence="5">FERM domain-containing protein</fullName>
    </recommendedName>
</protein>
<dbReference type="Pfam" id="PF09380">
    <property type="entry name" value="FERM_C"/>
    <property type="match status" value="1"/>
</dbReference>
<dbReference type="InterPro" id="IPR018980">
    <property type="entry name" value="FERM_PH-like_C"/>
</dbReference>
<evidence type="ECO:0000256" key="2">
    <source>
        <dbReference type="ARBA" id="ARBA00022490"/>
    </source>
</evidence>
<keyword evidence="3" id="KW-0175">Coiled coil</keyword>
<dbReference type="PANTHER" id="PTHR46079">
    <property type="entry name" value="FERM DOMAIN-CONTAINING PROTEIN 4"/>
    <property type="match status" value="1"/>
</dbReference>
<dbReference type="RefSeq" id="XP_020904209.1">
    <property type="nucleotide sequence ID" value="XM_021048550.2"/>
</dbReference>
<dbReference type="PROSITE" id="PS00660">
    <property type="entry name" value="FERM_1"/>
    <property type="match status" value="1"/>
</dbReference>
<feature type="region of interest" description="Disordered" evidence="4">
    <location>
        <begin position="526"/>
        <end position="562"/>
    </location>
</feature>
<dbReference type="GeneID" id="110242539"/>
<evidence type="ECO:0000313" key="6">
    <source>
        <dbReference type="EnsemblMetazoa" id="XP_020904209.1"/>
    </source>
</evidence>
<name>A0A913XGV1_EXADI</name>
<dbReference type="InterPro" id="IPR014352">
    <property type="entry name" value="FERM/acyl-CoA-bd_prot_sf"/>
</dbReference>
<dbReference type="CDD" id="cd13191">
    <property type="entry name" value="FERM_C_FRMD4A_FRMD4B"/>
    <property type="match status" value="1"/>
</dbReference>
<comment type="subcellular location">
    <subcellularLocation>
        <location evidence="1">Cytoplasm</location>
    </subcellularLocation>
</comment>
<dbReference type="InterPro" id="IPR018979">
    <property type="entry name" value="FERM_N"/>
</dbReference>
<dbReference type="InterPro" id="IPR011993">
    <property type="entry name" value="PH-like_dom_sf"/>
</dbReference>
<dbReference type="FunFam" id="3.10.20.90:FF:000019">
    <property type="entry name" value="FERM domain containing 4A"/>
    <property type="match status" value="1"/>
</dbReference>
<feature type="region of interest" description="Disordered" evidence="4">
    <location>
        <begin position="358"/>
        <end position="385"/>
    </location>
</feature>
<evidence type="ECO:0000259" key="5">
    <source>
        <dbReference type="PROSITE" id="PS50057"/>
    </source>
</evidence>
<feature type="domain" description="FERM" evidence="5">
    <location>
        <begin position="8"/>
        <end position="321"/>
    </location>
</feature>
<dbReference type="InterPro" id="IPR019749">
    <property type="entry name" value="Band_41_domain"/>
</dbReference>
<dbReference type="SMART" id="SM00295">
    <property type="entry name" value="B41"/>
    <property type="match status" value="1"/>
</dbReference>
<dbReference type="Pfam" id="PF11819">
    <property type="entry name" value="CUPID"/>
    <property type="match status" value="1"/>
</dbReference>
<dbReference type="CDD" id="cd17103">
    <property type="entry name" value="FERM_F1_FRMD4"/>
    <property type="match status" value="1"/>
</dbReference>
<dbReference type="InterPro" id="IPR035963">
    <property type="entry name" value="FERM_2"/>
</dbReference>
<dbReference type="Gene3D" id="1.20.80.10">
    <property type="match status" value="1"/>
</dbReference>
<dbReference type="InterPro" id="IPR047176">
    <property type="entry name" value="FRMD4A/B"/>
</dbReference>
<organism evidence="6 7">
    <name type="scientific">Exaiptasia diaphana</name>
    <name type="common">Tropical sea anemone</name>
    <name type="synonym">Aiptasia pulchella</name>
    <dbReference type="NCBI Taxonomy" id="2652724"/>
    <lineage>
        <taxon>Eukaryota</taxon>
        <taxon>Metazoa</taxon>
        <taxon>Cnidaria</taxon>
        <taxon>Anthozoa</taxon>
        <taxon>Hexacorallia</taxon>
        <taxon>Actiniaria</taxon>
        <taxon>Aiptasiidae</taxon>
        <taxon>Exaiptasia</taxon>
    </lineage>
</organism>
<feature type="compositionally biased region" description="Basic and acidic residues" evidence="4">
    <location>
        <begin position="620"/>
        <end position="632"/>
    </location>
</feature>
<dbReference type="GO" id="GO:0090162">
    <property type="term" value="P:establishment of epithelial cell polarity"/>
    <property type="evidence" value="ECO:0007669"/>
    <property type="project" value="InterPro"/>
</dbReference>
<dbReference type="SUPFAM" id="SSF47031">
    <property type="entry name" value="Second domain of FERM"/>
    <property type="match status" value="1"/>
</dbReference>
<dbReference type="GO" id="GO:0005737">
    <property type="term" value="C:cytoplasm"/>
    <property type="evidence" value="ECO:0007669"/>
    <property type="project" value="UniProtKB-SubCell"/>
</dbReference>
<dbReference type="InterPro" id="IPR029071">
    <property type="entry name" value="Ubiquitin-like_domsf"/>
</dbReference>
<dbReference type="InterPro" id="IPR019747">
    <property type="entry name" value="FERM_CS"/>
</dbReference>
<dbReference type="AlphaFoldDB" id="A0A913XGV1"/>